<organism evidence="2 3">
    <name type="scientific">Exidia glandulosa HHB12029</name>
    <dbReference type="NCBI Taxonomy" id="1314781"/>
    <lineage>
        <taxon>Eukaryota</taxon>
        <taxon>Fungi</taxon>
        <taxon>Dikarya</taxon>
        <taxon>Basidiomycota</taxon>
        <taxon>Agaricomycotina</taxon>
        <taxon>Agaricomycetes</taxon>
        <taxon>Auriculariales</taxon>
        <taxon>Exidiaceae</taxon>
        <taxon>Exidia</taxon>
    </lineage>
</organism>
<proteinExistence type="predicted"/>
<evidence type="ECO:0000313" key="3">
    <source>
        <dbReference type="Proteomes" id="UP000077266"/>
    </source>
</evidence>
<dbReference type="EMBL" id="KV426138">
    <property type="protein sequence ID" value="KZV87022.1"/>
    <property type="molecule type" value="Genomic_DNA"/>
</dbReference>
<dbReference type="InParanoid" id="A0A165EIL6"/>
<dbReference type="Proteomes" id="UP000077266">
    <property type="component" value="Unassembled WGS sequence"/>
</dbReference>
<keyword evidence="3" id="KW-1185">Reference proteome</keyword>
<feature type="region of interest" description="Disordered" evidence="1">
    <location>
        <begin position="396"/>
        <end position="451"/>
    </location>
</feature>
<evidence type="ECO:0000256" key="1">
    <source>
        <dbReference type="SAM" id="MobiDB-lite"/>
    </source>
</evidence>
<feature type="region of interest" description="Disordered" evidence="1">
    <location>
        <begin position="163"/>
        <end position="243"/>
    </location>
</feature>
<feature type="compositionally biased region" description="Pro residues" evidence="1">
    <location>
        <begin position="304"/>
        <end position="321"/>
    </location>
</feature>
<feature type="region of interest" description="Disordered" evidence="1">
    <location>
        <begin position="274"/>
        <end position="360"/>
    </location>
</feature>
<name>A0A165EIL6_EXIGL</name>
<dbReference type="OrthoDB" id="10660490at2759"/>
<reference evidence="2 3" key="1">
    <citation type="journal article" date="2016" name="Mol. Biol. Evol.">
        <title>Comparative Genomics of Early-Diverging Mushroom-Forming Fungi Provides Insights into the Origins of Lignocellulose Decay Capabilities.</title>
        <authorList>
            <person name="Nagy L.G."/>
            <person name="Riley R."/>
            <person name="Tritt A."/>
            <person name="Adam C."/>
            <person name="Daum C."/>
            <person name="Floudas D."/>
            <person name="Sun H."/>
            <person name="Yadav J.S."/>
            <person name="Pangilinan J."/>
            <person name="Larsson K.H."/>
            <person name="Matsuura K."/>
            <person name="Barry K."/>
            <person name="Labutti K."/>
            <person name="Kuo R."/>
            <person name="Ohm R.A."/>
            <person name="Bhattacharya S.S."/>
            <person name="Shirouzu T."/>
            <person name="Yoshinaga Y."/>
            <person name="Martin F.M."/>
            <person name="Grigoriev I.V."/>
            <person name="Hibbett D.S."/>
        </authorList>
    </citation>
    <scope>NUCLEOTIDE SEQUENCE [LARGE SCALE GENOMIC DNA]</scope>
    <source>
        <strain evidence="2 3">HHB12029</strain>
    </source>
</reference>
<feature type="compositionally biased region" description="Low complexity" evidence="1">
    <location>
        <begin position="396"/>
        <end position="428"/>
    </location>
</feature>
<feature type="region of interest" description="Disordered" evidence="1">
    <location>
        <begin position="27"/>
        <end position="111"/>
    </location>
</feature>
<evidence type="ECO:0000313" key="2">
    <source>
        <dbReference type="EMBL" id="KZV87022.1"/>
    </source>
</evidence>
<accession>A0A165EIL6</accession>
<feature type="compositionally biased region" description="Low complexity" evidence="1">
    <location>
        <begin position="170"/>
        <end position="209"/>
    </location>
</feature>
<gene>
    <name evidence="2" type="ORF">EXIGLDRAFT_774073</name>
</gene>
<sequence>MTEGPINEIEYAYGVSFFESDAFASDDYEPCSLDAEPEPEAGPSTPTPAPTLTRRSRVPKSSTPATRAKKLEVMPLVCEEDEPSSSAWSTDEEDRKPSTSSPSKFSAALKKIRKHRPRPLGFIGSRNSVAVVTEIVHSPSLSDSNDEDGAVVFSFPHPPASASVVLEQQVPSSPVTPTTPDMPSRPTASPTPSSSSSSSSVSSPRTPSASDDERESRPRPCPILVDKPLPPFPTKVRHSDGVVENEPDELWERRINEIFELLTSSLDQPLAEASESLPLHSLPVSPTSPTPSRRRGSYAHLIPNRPPPPAPMSPFPAPSPTPSSEGHAATTATLNVPRVRPTPPRSPVPTDIPVDVSDRRASVASSFAASSFASSGFPANVLDDYFVEAPVRLKSRFSTSTRSSSVSGRSRSGSSASGHTTTSRASSGKNSAREGLRRKGIPVELFMRASA</sequence>
<protein>
    <submittedName>
        <fullName evidence="2">Uncharacterized protein</fullName>
    </submittedName>
</protein>
<feature type="compositionally biased region" description="Low complexity" evidence="1">
    <location>
        <begin position="274"/>
        <end position="291"/>
    </location>
</feature>
<dbReference type="AlphaFoldDB" id="A0A165EIL6"/>
<feature type="compositionally biased region" description="Acidic residues" evidence="1">
    <location>
        <begin position="27"/>
        <end position="39"/>
    </location>
</feature>